<reference evidence="9 10" key="1">
    <citation type="submission" date="2024-06" db="EMBL/GenBank/DDBJ databases">
        <title>The Natural Products Discovery Center: Release of the First 8490 Sequenced Strains for Exploring Actinobacteria Biosynthetic Diversity.</title>
        <authorList>
            <person name="Kalkreuter E."/>
            <person name="Kautsar S.A."/>
            <person name="Yang D."/>
            <person name="Bader C.D."/>
            <person name="Teijaro C.N."/>
            <person name="Fluegel L."/>
            <person name="Davis C.M."/>
            <person name="Simpson J.R."/>
            <person name="Lauterbach L."/>
            <person name="Steele A.D."/>
            <person name="Gui C."/>
            <person name="Meng S."/>
            <person name="Li G."/>
            <person name="Viehrig K."/>
            <person name="Ye F."/>
            <person name="Su P."/>
            <person name="Kiefer A.F."/>
            <person name="Nichols A."/>
            <person name="Cepeda A.J."/>
            <person name="Yan W."/>
            <person name="Fan B."/>
            <person name="Jiang Y."/>
            <person name="Adhikari A."/>
            <person name="Zheng C.-J."/>
            <person name="Schuster L."/>
            <person name="Cowan T.M."/>
            <person name="Smanski M.J."/>
            <person name="Chevrette M.G."/>
            <person name="De Carvalho L.P.S."/>
            <person name="Shen B."/>
        </authorList>
    </citation>
    <scope>NUCLEOTIDE SEQUENCE [LARGE SCALE GENOMIC DNA]</scope>
    <source>
        <strain evidence="9 10">NPDC049344</strain>
    </source>
</reference>
<keyword evidence="10" id="KW-1185">Reference proteome</keyword>
<feature type="transmembrane region" description="Helical" evidence="7">
    <location>
        <begin position="48"/>
        <end position="69"/>
    </location>
</feature>
<evidence type="ECO:0000256" key="4">
    <source>
        <dbReference type="ARBA" id="ARBA00022679"/>
    </source>
</evidence>
<feature type="compositionally biased region" description="Low complexity" evidence="6">
    <location>
        <begin position="735"/>
        <end position="749"/>
    </location>
</feature>
<dbReference type="PANTHER" id="PTHR45436:SF5">
    <property type="entry name" value="SENSOR HISTIDINE KINASE TRCS"/>
    <property type="match status" value="1"/>
</dbReference>
<evidence type="ECO:0000256" key="2">
    <source>
        <dbReference type="ARBA" id="ARBA00012438"/>
    </source>
</evidence>
<feature type="compositionally biased region" description="Polar residues" evidence="6">
    <location>
        <begin position="539"/>
        <end position="550"/>
    </location>
</feature>
<dbReference type="SMART" id="SM00387">
    <property type="entry name" value="HATPase_c"/>
    <property type="match status" value="1"/>
</dbReference>
<evidence type="ECO:0000256" key="7">
    <source>
        <dbReference type="SAM" id="Phobius"/>
    </source>
</evidence>
<dbReference type="PROSITE" id="PS51318">
    <property type="entry name" value="TAT"/>
    <property type="match status" value="1"/>
</dbReference>
<dbReference type="RefSeq" id="WP_364595220.1">
    <property type="nucleotide sequence ID" value="NZ_JBFAQK010000024.1"/>
</dbReference>
<comment type="caution">
    <text evidence="9">The sequence shown here is derived from an EMBL/GenBank/DDBJ whole genome shotgun (WGS) entry which is preliminary data.</text>
</comment>
<feature type="domain" description="Histidine kinase/HSP90-like ATPase" evidence="8">
    <location>
        <begin position="331"/>
        <end position="442"/>
    </location>
</feature>
<evidence type="ECO:0000313" key="10">
    <source>
        <dbReference type="Proteomes" id="UP001552521"/>
    </source>
</evidence>
<evidence type="ECO:0000259" key="8">
    <source>
        <dbReference type="SMART" id="SM00387"/>
    </source>
</evidence>
<evidence type="ECO:0000256" key="1">
    <source>
        <dbReference type="ARBA" id="ARBA00000085"/>
    </source>
</evidence>
<dbReference type="Gene3D" id="3.30.565.10">
    <property type="entry name" value="Histidine kinase-like ATPase, C-terminal domain"/>
    <property type="match status" value="1"/>
</dbReference>
<dbReference type="InterPro" id="IPR036890">
    <property type="entry name" value="HATPase_C_sf"/>
</dbReference>
<keyword evidence="9" id="KW-0067">ATP-binding</keyword>
<feature type="region of interest" description="Disordered" evidence="6">
    <location>
        <begin position="444"/>
        <end position="775"/>
    </location>
</feature>
<protein>
    <recommendedName>
        <fullName evidence="2">histidine kinase</fullName>
        <ecNumber evidence="2">2.7.13.3</ecNumber>
    </recommendedName>
</protein>
<evidence type="ECO:0000256" key="3">
    <source>
        <dbReference type="ARBA" id="ARBA00022553"/>
    </source>
</evidence>
<keyword evidence="9" id="KW-0547">Nucleotide-binding</keyword>
<keyword evidence="7" id="KW-1133">Transmembrane helix</keyword>
<gene>
    <name evidence="9" type="ORF">AB0K36_18545</name>
</gene>
<evidence type="ECO:0000256" key="6">
    <source>
        <dbReference type="SAM" id="MobiDB-lite"/>
    </source>
</evidence>
<keyword evidence="4" id="KW-0808">Transferase</keyword>
<feature type="compositionally biased region" description="Polar residues" evidence="6">
    <location>
        <begin position="562"/>
        <end position="573"/>
    </location>
</feature>
<dbReference type="GO" id="GO:0005524">
    <property type="term" value="F:ATP binding"/>
    <property type="evidence" value="ECO:0007669"/>
    <property type="project" value="UniProtKB-KW"/>
</dbReference>
<dbReference type="Proteomes" id="UP001552521">
    <property type="component" value="Unassembled WGS sequence"/>
</dbReference>
<comment type="catalytic activity">
    <reaction evidence="1">
        <text>ATP + protein L-histidine = ADP + protein N-phospho-L-histidine.</text>
        <dbReference type="EC" id="2.7.13.3"/>
    </reaction>
</comment>
<organism evidence="9 10">
    <name type="scientific">Streptomyces kurssanovii</name>
    <dbReference type="NCBI Taxonomy" id="67312"/>
    <lineage>
        <taxon>Bacteria</taxon>
        <taxon>Bacillati</taxon>
        <taxon>Actinomycetota</taxon>
        <taxon>Actinomycetes</taxon>
        <taxon>Kitasatosporales</taxon>
        <taxon>Streptomycetaceae</taxon>
        <taxon>Streptomyces</taxon>
    </lineage>
</organism>
<proteinExistence type="predicted"/>
<accession>A0ABV3HW34</accession>
<feature type="compositionally biased region" description="Low complexity" evidence="6">
    <location>
        <begin position="472"/>
        <end position="533"/>
    </location>
</feature>
<keyword evidence="7" id="KW-0472">Membrane</keyword>
<dbReference type="EC" id="2.7.13.3" evidence="2"/>
<evidence type="ECO:0000313" key="9">
    <source>
        <dbReference type="EMBL" id="MEV4682775.1"/>
    </source>
</evidence>
<evidence type="ECO:0000256" key="5">
    <source>
        <dbReference type="ARBA" id="ARBA00022777"/>
    </source>
</evidence>
<dbReference type="PANTHER" id="PTHR45436">
    <property type="entry name" value="SENSOR HISTIDINE KINASE YKOH"/>
    <property type="match status" value="1"/>
</dbReference>
<dbReference type="SUPFAM" id="SSF55874">
    <property type="entry name" value="ATPase domain of HSP90 chaperone/DNA topoisomerase II/histidine kinase"/>
    <property type="match status" value="1"/>
</dbReference>
<name>A0ABV3HW34_9ACTN</name>
<feature type="compositionally biased region" description="Low complexity" evidence="6">
    <location>
        <begin position="640"/>
        <end position="661"/>
    </location>
</feature>
<dbReference type="InterPro" id="IPR006311">
    <property type="entry name" value="TAT_signal"/>
</dbReference>
<dbReference type="InterPro" id="IPR003594">
    <property type="entry name" value="HATPase_dom"/>
</dbReference>
<dbReference type="EMBL" id="JBFAQK010000024">
    <property type="protein sequence ID" value="MEV4682775.1"/>
    <property type="molecule type" value="Genomic_DNA"/>
</dbReference>
<keyword evidence="5" id="KW-0418">Kinase</keyword>
<dbReference type="Pfam" id="PF02518">
    <property type="entry name" value="HATPase_c"/>
    <property type="match status" value="1"/>
</dbReference>
<dbReference type="InterPro" id="IPR050428">
    <property type="entry name" value="TCS_sensor_his_kinase"/>
</dbReference>
<sequence>MSVAPTPHRTRTSRRSPVPLPLTALLAAALAGGAVVVAAPASARAWVAVTVCVAWLGVASTAGAASATLRRRRGASDAASGELRTLRARSAQLAAESAHLLNVTVPAVVKRLRDGATVEDALTGTPGPKDAQLRRMLEAFATEVGAAEHRARASAANCAAAVRQLALAADGVDRMTTVALPAAVAHLRTGASAETVMAGLDRPADSRLRVLLETTVRELALSERRAAAAQGASAKALSRVQAKAVTMLADLREMQDRHGEEVFGDLLKLDHNASQLGLMTDRLALLMGGRASRAWNKPIPMESVLRGAVGRIAAYQRVRLHSSSTAAVVGFAAEGVMHLLAELMDNGANFSPPVDEVHVYVEERTAGLVVTIEDSGLRMSDAAMRRAEEAVSGRVTDLATLQGTRLGLAVVGRLAVKYRMSVSFRPSSRGGTGVVVLLPPQLLAQPRNGGPEQQATGHVTPAHGLTVPLPDAPTTSGAGTAGTPSWDSTAAATTTSGPGTAGTWQATATTPTEPDTTGSTGTTSWDSTATTPTAGPDTVGTSSWDSTATSPAGGPDEGGTPPWNSTAAATTSGPGRVDTWQATAPHAAAEPGTTRTTSWEAPAATPAGGPDAVGATSGDSTAATTATEPDTTRARSWDSTAAATTAGTGTAGAAPWEGTAGIMSAAGTAGGSVPVPPQGVRRVATPGGLPVRPAGRTMAAADRGRDAGAGPSEGYAGGGRDAGTQFGAFHRSRRPPASSGSPAADTGGPSFPPESPAPTDPHGDPSEEASGTAAP</sequence>
<feature type="compositionally biased region" description="Low complexity" evidence="6">
    <location>
        <begin position="601"/>
        <end position="629"/>
    </location>
</feature>
<keyword evidence="7" id="KW-0812">Transmembrane</keyword>
<keyword evidence="3" id="KW-0597">Phosphoprotein</keyword>
<feature type="compositionally biased region" description="Pro residues" evidence="6">
    <location>
        <begin position="750"/>
        <end position="759"/>
    </location>
</feature>